<feature type="compositionally biased region" description="Acidic residues" evidence="14">
    <location>
        <begin position="687"/>
        <end position="699"/>
    </location>
</feature>
<name>A0A0P6JG27_HETGA</name>
<evidence type="ECO:0000256" key="7">
    <source>
        <dbReference type="ARBA" id="ARBA00022729"/>
    </source>
</evidence>
<evidence type="ECO:0000256" key="10">
    <source>
        <dbReference type="ARBA" id="ARBA00023180"/>
    </source>
</evidence>
<keyword evidence="10" id="KW-0325">Glycoprotein</keyword>
<comment type="subunit">
    <text evidence="13">Interacts with ITPR1 in the secretory granules.</text>
</comment>
<keyword evidence="9" id="KW-1015">Disulfide bond</keyword>
<feature type="compositionally biased region" description="Basic and acidic residues" evidence="14">
    <location>
        <begin position="170"/>
        <end position="185"/>
    </location>
</feature>
<dbReference type="PROSITE" id="PS00422">
    <property type="entry name" value="GRANINS_1"/>
    <property type="match status" value="1"/>
</dbReference>
<dbReference type="EMBL" id="GEBF01001006">
    <property type="protein sequence ID" value="JAO02627.1"/>
    <property type="molecule type" value="Transcribed_RNA"/>
</dbReference>
<feature type="compositionally biased region" description="Basic and acidic residues" evidence="14">
    <location>
        <begin position="205"/>
        <end position="218"/>
    </location>
</feature>
<evidence type="ECO:0000313" key="15">
    <source>
        <dbReference type="EMBL" id="JAO02627.1"/>
    </source>
</evidence>
<feature type="compositionally biased region" description="Basic residues" evidence="14">
    <location>
        <begin position="331"/>
        <end position="341"/>
    </location>
</feature>
<keyword evidence="8" id="KW-0654">Proteoglycan</keyword>
<evidence type="ECO:0000256" key="13">
    <source>
        <dbReference type="ARBA" id="ARBA00044763"/>
    </source>
</evidence>
<comment type="subcellular location">
    <subcellularLocation>
        <location evidence="1">Secreted</location>
    </subcellularLocation>
</comment>
<keyword evidence="5" id="KW-0765">Sulfation</keyword>
<evidence type="ECO:0000256" key="5">
    <source>
        <dbReference type="ARBA" id="ARBA00022641"/>
    </source>
</evidence>
<evidence type="ECO:0000256" key="8">
    <source>
        <dbReference type="ARBA" id="ARBA00022974"/>
    </source>
</evidence>
<evidence type="ECO:0000256" key="3">
    <source>
        <dbReference type="ARBA" id="ARBA00022525"/>
    </source>
</evidence>
<evidence type="ECO:0000256" key="14">
    <source>
        <dbReference type="SAM" id="MobiDB-lite"/>
    </source>
</evidence>
<feature type="region of interest" description="Disordered" evidence="14">
    <location>
        <begin position="116"/>
        <end position="558"/>
    </location>
</feature>
<evidence type="ECO:0000256" key="6">
    <source>
        <dbReference type="ARBA" id="ARBA00022685"/>
    </source>
</evidence>
<reference evidence="15" key="1">
    <citation type="submission" date="2015-10" db="EMBL/GenBank/DDBJ databases">
        <title>FRAMA: From RNA-seq data to annotated mRNA assemblies.</title>
        <authorList>
            <person name="Bens M."/>
            <person name="Sahm A."/>
            <person name="Jahn N."/>
            <person name="Morhart M."/>
            <person name="Holtze S."/>
            <person name="Hildebrandt T.B."/>
            <person name="Platzer M."/>
            <person name="Szafranski K."/>
        </authorList>
    </citation>
    <scope>NUCLEOTIDE SEQUENCE</scope>
    <source>
        <tissue evidence="15">Pituitary</tissue>
    </source>
</reference>
<keyword evidence="7" id="KW-0732">Signal</keyword>
<feature type="compositionally biased region" description="Basic and acidic residues" evidence="14">
    <location>
        <begin position="342"/>
        <end position="364"/>
    </location>
</feature>
<evidence type="ECO:0000256" key="4">
    <source>
        <dbReference type="ARBA" id="ARBA00022553"/>
    </source>
</evidence>
<evidence type="ECO:0000256" key="2">
    <source>
        <dbReference type="ARBA" id="ARBA00005723"/>
    </source>
</evidence>
<keyword evidence="4" id="KW-0597">Phosphoprotein</keyword>
<dbReference type="GO" id="GO:0005615">
    <property type="term" value="C:extracellular space"/>
    <property type="evidence" value="ECO:0007669"/>
    <property type="project" value="TreeGrafter"/>
</dbReference>
<dbReference type="AlphaFoldDB" id="A0A0P6JG27"/>
<feature type="region of interest" description="Disordered" evidence="14">
    <location>
        <begin position="674"/>
        <end position="699"/>
    </location>
</feature>
<keyword evidence="6" id="KW-0165">Cleavage on pair of basic residues</keyword>
<feature type="compositionally biased region" description="Basic and acidic residues" evidence="14">
    <location>
        <begin position="281"/>
        <end position="305"/>
    </location>
</feature>
<dbReference type="GO" id="GO:0030141">
    <property type="term" value="C:secretory granule"/>
    <property type="evidence" value="ECO:0007669"/>
    <property type="project" value="InterPro"/>
</dbReference>
<feature type="compositionally biased region" description="Acidic residues" evidence="14">
    <location>
        <begin position="316"/>
        <end position="325"/>
    </location>
</feature>
<dbReference type="PRINTS" id="PR00659">
    <property type="entry name" value="CHROMOGRANIN"/>
</dbReference>
<proteinExistence type="inferred from homology"/>
<accession>A0A0P6JG27</accession>
<dbReference type="PANTHER" id="PTHR10583:SF4">
    <property type="entry name" value="SECRETOGRANIN-1"/>
    <property type="match status" value="1"/>
</dbReference>
<protein>
    <recommendedName>
        <fullName evidence="11">Secretogranin-1</fullName>
    </recommendedName>
    <alternativeName>
        <fullName evidence="12">Chromogranin-B</fullName>
    </alternativeName>
</protein>
<keyword evidence="3" id="KW-0964">Secreted</keyword>
<gene>
    <name evidence="15" type="primary">CHGB</name>
</gene>
<dbReference type="PANTHER" id="PTHR10583">
    <property type="entry name" value="CHROMOGRANIN"/>
    <property type="match status" value="1"/>
</dbReference>
<feature type="compositionally biased region" description="Basic and acidic residues" evidence="14">
    <location>
        <begin position="416"/>
        <end position="440"/>
    </location>
</feature>
<feature type="compositionally biased region" description="Polar residues" evidence="14">
    <location>
        <begin position="248"/>
        <end position="261"/>
    </location>
</feature>
<dbReference type="PROSITE" id="PS00423">
    <property type="entry name" value="GRANINS_2"/>
    <property type="match status" value="1"/>
</dbReference>
<dbReference type="InterPro" id="IPR018054">
    <property type="entry name" value="Chromogranin_CS"/>
</dbReference>
<dbReference type="InterPro" id="IPR001990">
    <property type="entry name" value="Granin"/>
</dbReference>
<evidence type="ECO:0000256" key="1">
    <source>
        <dbReference type="ARBA" id="ARBA00004613"/>
    </source>
</evidence>
<evidence type="ECO:0000256" key="12">
    <source>
        <dbReference type="ARBA" id="ARBA00042410"/>
    </source>
</evidence>
<feature type="compositionally biased region" description="Basic and acidic residues" evidence="14">
    <location>
        <begin position="529"/>
        <end position="553"/>
    </location>
</feature>
<dbReference type="InterPro" id="IPR001819">
    <property type="entry name" value="Chromogranin_AB"/>
</dbReference>
<evidence type="ECO:0000256" key="11">
    <source>
        <dbReference type="ARBA" id="ARBA00039221"/>
    </source>
</evidence>
<feature type="compositionally biased region" description="Basic and acidic residues" evidence="14">
    <location>
        <begin position="485"/>
        <end position="519"/>
    </location>
</feature>
<comment type="similarity">
    <text evidence="2">Belongs to the chromogranin/secretogranin protein family.</text>
</comment>
<dbReference type="Pfam" id="PF01271">
    <property type="entry name" value="Granin"/>
    <property type="match status" value="1"/>
</dbReference>
<feature type="compositionally biased region" description="Basic and acidic residues" evidence="14">
    <location>
        <begin position="227"/>
        <end position="245"/>
    </location>
</feature>
<feature type="compositionally biased region" description="Basic and acidic residues" evidence="14">
    <location>
        <begin position="117"/>
        <end position="161"/>
    </location>
</feature>
<feature type="compositionally biased region" description="Basic and acidic residues" evidence="14">
    <location>
        <begin position="263"/>
        <end position="274"/>
    </location>
</feature>
<organism evidence="15">
    <name type="scientific">Heterocephalus glaber</name>
    <name type="common">Naked mole rat</name>
    <dbReference type="NCBI Taxonomy" id="10181"/>
    <lineage>
        <taxon>Eukaryota</taxon>
        <taxon>Metazoa</taxon>
        <taxon>Chordata</taxon>
        <taxon>Craniata</taxon>
        <taxon>Vertebrata</taxon>
        <taxon>Euteleostomi</taxon>
        <taxon>Mammalia</taxon>
        <taxon>Eutheria</taxon>
        <taxon>Euarchontoglires</taxon>
        <taxon>Glires</taxon>
        <taxon>Rodentia</taxon>
        <taxon>Hystricomorpha</taxon>
        <taxon>Bathyergidae</taxon>
        <taxon>Heterocephalus</taxon>
    </lineage>
</organism>
<evidence type="ECO:0000256" key="9">
    <source>
        <dbReference type="ARBA" id="ARBA00023157"/>
    </source>
</evidence>
<sequence>MGLELWLCSWPAFQDSIRYPRPLASRSTSISPSCRILTTFLLHPASPVQPGRAMQPAALLGLLGAAVLAAVSSVPVDNRNHNEEVVTRCIIEVLSNALSKSSVPPISPECRQVLKKSGKEVKDDEKSENENKKFEVRLLRDPGDATEAHRLSSREEARAPGEVDTQGQTKTDREKWEEGSKHSQEGMDESWGSLYPSKDNGQGSEEAKVHYSEKSENEGREEEEGEDHQKGEHGEDASEGRHTEEAGETQNALLNKRSQASAKKKEELVAKSDTHSAGLPEKTHSGEKSSQESEEEVRSQEKSPQESHSQPRSQEESEESEEDATSEVAKRHMRPRHHHGRTRPDRSFQEENLPSEEKGQESKEANMAMTSLEQRDHHSTHYQASEEEPEYEEEARGYPGVQAPKDLEGGQYMGRGSEEYRSPRPHSEESWEEEDKRNRPSSELNNLVQGYSEGSEEERVHEAGKGHHYRGRGGEPGAYSTPDTTEEKRFLVEGHHHVQESQMDKARRHPQDEWQEQDRNYLNYGEEGAQEKWQQREDLRDPRENKEDDRLQDKQYVSHHITEKRKRLGVLFNPYFDPLQWKNSHFERRDNMDDNFLGGEEENGLTLNEKASFPEYSYDWWEKKPFSEDVNWGYEKRSFPRAPKLDLKRQYDRVAELDQLLHYRKKSAEFPDFYDAEEQLSTRQEAENEQEGADHLTEEEEKQLENLAAMDLELQKIAEKFSQRG</sequence>